<dbReference type="Pfam" id="PF13083">
    <property type="entry name" value="KH_KhpA-B"/>
    <property type="match status" value="1"/>
</dbReference>
<protein>
    <submittedName>
        <fullName evidence="4">KH domain-containing protein</fullName>
    </submittedName>
</protein>
<keyword evidence="2 3" id="KW-0694">RNA-binding</keyword>
<name>A0A6L5YA46_9BACT</name>
<dbReference type="AlphaFoldDB" id="A0A6L5YA46"/>
<dbReference type="GO" id="GO:0003723">
    <property type="term" value="F:RNA binding"/>
    <property type="evidence" value="ECO:0007669"/>
    <property type="project" value="UniProtKB-UniRule"/>
</dbReference>
<proteinExistence type="predicted"/>
<evidence type="ECO:0000313" key="5">
    <source>
        <dbReference type="Proteomes" id="UP000473699"/>
    </source>
</evidence>
<keyword evidence="1" id="KW-0963">Cytoplasm</keyword>
<dbReference type="RefSeq" id="WP_154528182.1">
    <property type="nucleotide sequence ID" value="NZ_VUNH01000003.1"/>
</dbReference>
<evidence type="ECO:0000313" key="4">
    <source>
        <dbReference type="EMBL" id="MST55063.1"/>
    </source>
</evidence>
<evidence type="ECO:0000256" key="3">
    <source>
        <dbReference type="PROSITE-ProRule" id="PRU00117"/>
    </source>
</evidence>
<dbReference type="EMBL" id="VUNH01000003">
    <property type="protein sequence ID" value="MST55063.1"/>
    <property type="molecule type" value="Genomic_DNA"/>
</dbReference>
<gene>
    <name evidence="4" type="ORF">FYJ74_03240</name>
</gene>
<dbReference type="PROSITE" id="PS50084">
    <property type="entry name" value="KH_TYPE_1"/>
    <property type="match status" value="1"/>
</dbReference>
<dbReference type="InterPro" id="IPR020627">
    <property type="entry name" value="KhpA"/>
</dbReference>
<evidence type="ECO:0000256" key="1">
    <source>
        <dbReference type="ARBA" id="ARBA00022490"/>
    </source>
</evidence>
<dbReference type="PANTHER" id="PTHR34654:SF1">
    <property type="entry name" value="RNA-BINDING PROTEIN KHPA"/>
    <property type="match status" value="1"/>
</dbReference>
<dbReference type="PANTHER" id="PTHR34654">
    <property type="entry name" value="UPF0109 PROTEIN SCO5592"/>
    <property type="match status" value="1"/>
</dbReference>
<dbReference type="Proteomes" id="UP000473699">
    <property type="component" value="Unassembled WGS sequence"/>
</dbReference>
<reference evidence="4 5" key="1">
    <citation type="submission" date="2019-08" db="EMBL/GenBank/DDBJ databases">
        <title>In-depth cultivation of the pig gut microbiome towards novel bacterial diversity and tailored functional studies.</title>
        <authorList>
            <person name="Wylensek D."/>
            <person name="Hitch T.C.A."/>
            <person name="Clavel T."/>
        </authorList>
    </citation>
    <scope>NUCLEOTIDE SEQUENCE [LARGE SCALE GENOMIC DNA]</scope>
    <source>
        <strain evidence="4 5">SM-530-WT-4B</strain>
    </source>
</reference>
<accession>A0A6L5YA46</accession>
<keyword evidence="5" id="KW-1185">Reference proteome</keyword>
<comment type="caution">
    <text evidence="4">The sequence shown here is derived from an EMBL/GenBank/DDBJ whole genome shotgun (WGS) entry which is preliminary data.</text>
</comment>
<sequence length="90" mass="9604">MPMDYQALVKTIAVSLVTKPEAVEVTSEKDAEGVLRVLIHVAEEDTGRVIGRRGATINAIRQIVRVSSVKGGDSVEVDVAETGDRNADAE</sequence>
<dbReference type="InterPro" id="IPR015946">
    <property type="entry name" value="KH_dom-like_a/b"/>
</dbReference>
<dbReference type="Gene3D" id="3.30.300.20">
    <property type="match status" value="1"/>
</dbReference>
<dbReference type="InterPro" id="IPR009019">
    <property type="entry name" value="KH_sf_prok-type"/>
</dbReference>
<organism evidence="4 5">
    <name type="scientific">Pyramidobacter porci</name>
    <dbReference type="NCBI Taxonomy" id="2605789"/>
    <lineage>
        <taxon>Bacteria</taxon>
        <taxon>Thermotogati</taxon>
        <taxon>Synergistota</taxon>
        <taxon>Synergistia</taxon>
        <taxon>Synergistales</taxon>
        <taxon>Dethiosulfovibrionaceae</taxon>
        <taxon>Pyramidobacter</taxon>
    </lineage>
</organism>
<dbReference type="SUPFAM" id="SSF54814">
    <property type="entry name" value="Prokaryotic type KH domain (KH-domain type II)"/>
    <property type="match status" value="1"/>
</dbReference>
<evidence type="ECO:0000256" key="2">
    <source>
        <dbReference type="ARBA" id="ARBA00022884"/>
    </source>
</evidence>